<feature type="transmembrane region" description="Helical" evidence="6">
    <location>
        <begin position="243"/>
        <end position="263"/>
    </location>
</feature>
<evidence type="ECO:0000256" key="3">
    <source>
        <dbReference type="ARBA" id="ARBA00022989"/>
    </source>
</evidence>
<reference evidence="8" key="2">
    <citation type="submission" date="2023-06" db="EMBL/GenBank/DDBJ databases">
        <authorList>
            <consortium name="Lawrence Berkeley National Laboratory"/>
            <person name="Mondo S.J."/>
            <person name="Hensen N."/>
            <person name="Bonometti L."/>
            <person name="Westerberg I."/>
            <person name="Brannstrom I.O."/>
            <person name="Guillou S."/>
            <person name="Cros-Aarteil S."/>
            <person name="Calhoun S."/>
            <person name="Haridas S."/>
            <person name="Kuo A."/>
            <person name="Pangilinan J."/>
            <person name="Riley R."/>
            <person name="Labutti K."/>
            <person name="Andreopoulos B."/>
            <person name="Lipzen A."/>
            <person name="Chen C."/>
            <person name="Yanf M."/>
            <person name="Daum C."/>
            <person name="Ng V."/>
            <person name="Clum A."/>
            <person name="Steindorff A."/>
            <person name="Ohm R."/>
            <person name="Martin F."/>
            <person name="Silar P."/>
            <person name="Natvig D."/>
            <person name="Lalanne C."/>
            <person name="Gautier V."/>
            <person name="Ament-Velasquez S.L."/>
            <person name="Kruys A."/>
            <person name="Hutchinson M.I."/>
            <person name="Powell A.J."/>
            <person name="Barry K."/>
            <person name="Miller A.N."/>
            <person name="Grigoriev I.V."/>
            <person name="Debuchy R."/>
            <person name="Gladieux P."/>
            <person name="Thoren M.H."/>
            <person name="Johannesson H."/>
        </authorList>
    </citation>
    <scope>NUCLEOTIDE SEQUENCE</scope>
    <source>
        <strain evidence="8">PSN324</strain>
    </source>
</reference>
<organism evidence="8 9">
    <name type="scientific">Cladorrhinum samala</name>
    <dbReference type="NCBI Taxonomy" id="585594"/>
    <lineage>
        <taxon>Eukaryota</taxon>
        <taxon>Fungi</taxon>
        <taxon>Dikarya</taxon>
        <taxon>Ascomycota</taxon>
        <taxon>Pezizomycotina</taxon>
        <taxon>Sordariomycetes</taxon>
        <taxon>Sordariomycetidae</taxon>
        <taxon>Sordariales</taxon>
        <taxon>Podosporaceae</taxon>
        <taxon>Cladorrhinum</taxon>
    </lineage>
</organism>
<evidence type="ECO:0000256" key="1">
    <source>
        <dbReference type="ARBA" id="ARBA00004141"/>
    </source>
</evidence>
<dbReference type="PANTHER" id="PTHR33048">
    <property type="entry name" value="PTH11-LIKE INTEGRAL MEMBRANE PROTEIN (AFU_ORTHOLOGUE AFUA_5G11245)"/>
    <property type="match status" value="1"/>
</dbReference>
<protein>
    <recommendedName>
        <fullName evidence="7">Rhodopsin domain-containing protein</fullName>
    </recommendedName>
</protein>
<comment type="similarity">
    <text evidence="5">Belongs to the SAT4 family.</text>
</comment>
<gene>
    <name evidence="8" type="ORF">QBC42DRAFT_169261</name>
</gene>
<comment type="subcellular location">
    <subcellularLocation>
        <location evidence="1">Membrane</location>
        <topology evidence="1">Multi-pass membrane protein</topology>
    </subcellularLocation>
</comment>
<keyword evidence="9" id="KW-1185">Reference proteome</keyword>
<reference evidence="8" key="1">
    <citation type="journal article" date="2023" name="Mol. Phylogenet. Evol.">
        <title>Genome-scale phylogeny and comparative genomics of the fungal order Sordariales.</title>
        <authorList>
            <person name="Hensen N."/>
            <person name="Bonometti L."/>
            <person name="Westerberg I."/>
            <person name="Brannstrom I.O."/>
            <person name="Guillou S."/>
            <person name="Cros-Aarteil S."/>
            <person name="Calhoun S."/>
            <person name="Haridas S."/>
            <person name="Kuo A."/>
            <person name="Mondo S."/>
            <person name="Pangilinan J."/>
            <person name="Riley R."/>
            <person name="LaButti K."/>
            <person name="Andreopoulos B."/>
            <person name="Lipzen A."/>
            <person name="Chen C."/>
            <person name="Yan M."/>
            <person name="Daum C."/>
            <person name="Ng V."/>
            <person name="Clum A."/>
            <person name="Steindorff A."/>
            <person name="Ohm R.A."/>
            <person name="Martin F."/>
            <person name="Silar P."/>
            <person name="Natvig D.O."/>
            <person name="Lalanne C."/>
            <person name="Gautier V."/>
            <person name="Ament-Velasquez S.L."/>
            <person name="Kruys A."/>
            <person name="Hutchinson M.I."/>
            <person name="Powell A.J."/>
            <person name="Barry K."/>
            <person name="Miller A.N."/>
            <person name="Grigoriev I.V."/>
            <person name="Debuchy R."/>
            <person name="Gladieux P."/>
            <person name="Hiltunen Thoren M."/>
            <person name="Johannesson H."/>
        </authorList>
    </citation>
    <scope>NUCLEOTIDE SEQUENCE</scope>
    <source>
        <strain evidence="8">PSN324</strain>
    </source>
</reference>
<feature type="transmembrane region" description="Helical" evidence="6">
    <location>
        <begin position="12"/>
        <end position="33"/>
    </location>
</feature>
<accession>A0AAV9HZR4</accession>
<keyword evidence="4 6" id="KW-0472">Membrane</keyword>
<dbReference type="EMBL" id="MU864940">
    <property type="protein sequence ID" value="KAK4465410.1"/>
    <property type="molecule type" value="Genomic_DNA"/>
</dbReference>
<dbReference type="GO" id="GO:0016020">
    <property type="term" value="C:membrane"/>
    <property type="evidence" value="ECO:0007669"/>
    <property type="project" value="UniProtKB-SubCell"/>
</dbReference>
<feature type="domain" description="Rhodopsin" evidence="7">
    <location>
        <begin position="29"/>
        <end position="268"/>
    </location>
</feature>
<evidence type="ECO:0000256" key="6">
    <source>
        <dbReference type="SAM" id="Phobius"/>
    </source>
</evidence>
<evidence type="ECO:0000256" key="5">
    <source>
        <dbReference type="ARBA" id="ARBA00038359"/>
    </source>
</evidence>
<feature type="transmembrane region" description="Helical" evidence="6">
    <location>
        <begin position="205"/>
        <end position="223"/>
    </location>
</feature>
<sequence>MGSRIENRGPQVLGVDSAALILAFIATVLRVYVRLRLVKAFGLDDWLMLAAMVTFSVYSAASITGVTYGTGQHVWELTKENNSLAKKWWWCCYLSYSCTMSLAKLSIGFFLLRVTVNQIHRWIIYMAMGLSVISCMVFFFVSTFQCHPVSYFWDKHTQTGTCIDIDIVISLSYAFSAISITTDFTFALLPAWIVWHLNMKPRTKVALIVLMGMGCFASAAVAIRIPHMKHIASDDFLYATSYIAIWSTVEQCLAITAGCLATLQPLAKSLGYKLGIASRPSLPGGGAGSKFDSFKMTGEISVRRSFTRRTETYSSMSNPLNKPMQEGELRLQPGISGYSAVCYNTTSSQEELRPAEPGLITPISEGHRMKDEEEGIIPVVRARDISQ</sequence>
<dbReference type="AlphaFoldDB" id="A0AAV9HZR4"/>
<feature type="transmembrane region" description="Helical" evidence="6">
    <location>
        <begin position="45"/>
        <end position="68"/>
    </location>
</feature>
<evidence type="ECO:0000259" key="7">
    <source>
        <dbReference type="Pfam" id="PF20684"/>
    </source>
</evidence>
<evidence type="ECO:0000256" key="2">
    <source>
        <dbReference type="ARBA" id="ARBA00022692"/>
    </source>
</evidence>
<comment type="caution">
    <text evidence="8">The sequence shown here is derived from an EMBL/GenBank/DDBJ whole genome shotgun (WGS) entry which is preliminary data.</text>
</comment>
<dbReference type="InterPro" id="IPR052337">
    <property type="entry name" value="SAT4-like"/>
</dbReference>
<keyword evidence="2 6" id="KW-0812">Transmembrane</keyword>
<evidence type="ECO:0000256" key="4">
    <source>
        <dbReference type="ARBA" id="ARBA00023136"/>
    </source>
</evidence>
<proteinExistence type="inferred from homology"/>
<dbReference type="InterPro" id="IPR049326">
    <property type="entry name" value="Rhodopsin_dom_fungi"/>
</dbReference>
<name>A0AAV9HZR4_9PEZI</name>
<feature type="transmembrane region" description="Helical" evidence="6">
    <location>
        <begin position="88"/>
        <end position="111"/>
    </location>
</feature>
<evidence type="ECO:0000313" key="8">
    <source>
        <dbReference type="EMBL" id="KAK4465410.1"/>
    </source>
</evidence>
<evidence type="ECO:0000313" key="9">
    <source>
        <dbReference type="Proteomes" id="UP001321749"/>
    </source>
</evidence>
<feature type="transmembrane region" description="Helical" evidence="6">
    <location>
        <begin position="173"/>
        <end position="193"/>
    </location>
</feature>
<feature type="transmembrane region" description="Helical" evidence="6">
    <location>
        <begin position="123"/>
        <end position="144"/>
    </location>
</feature>
<keyword evidence="3 6" id="KW-1133">Transmembrane helix</keyword>
<dbReference type="Proteomes" id="UP001321749">
    <property type="component" value="Unassembled WGS sequence"/>
</dbReference>
<dbReference type="Pfam" id="PF20684">
    <property type="entry name" value="Fung_rhodopsin"/>
    <property type="match status" value="1"/>
</dbReference>
<dbReference type="PANTHER" id="PTHR33048:SF96">
    <property type="entry name" value="INTEGRAL MEMBRANE PROTEIN"/>
    <property type="match status" value="1"/>
</dbReference>